<keyword evidence="5" id="KW-0998">Cell outer membrane</keyword>
<dbReference type="EMBL" id="ABIC01000011">
    <property type="protein sequence ID" value="EDQ01304.1"/>
    <property type="molecule type" value="Genomic_DNA"/>
</dbReference>
<dbReference type="Proteomes" id="UP000005839">
    <property type="component" value="Unassembled WGS sequence"/>
</dbReference>
<evidence type="ECO:0000313" key="6">
    <source>
        <dbReference type="EMBL" id="EDQ01304.1"/>
    </source>
</evidence>
<evidence type="ECO:0000256" key="4">
    <source>
        <dbReference type="ARBA" id="ARBA00023136"/>
    </source>
</evidence>
<keyword evidence="4" id="KW-0472">Membrane</keyword>
<organism evidence="6 7">
    <name type="scientific">Shewanella benthica KT99</name>
    <dbReference type="NCBI Taxonomy" id="314608"/>
    <lineage>
        <taxon>Bacteria</taxon>
        <taxon>Pseudomonadati</taxon>
        <taxon>Pseudomonadota</taxon>
        <taxon>Gammaproteobacteria</taxon>
        <taxon>Alteromonadales</taxon>
        <taxon>Shewanellaceae</taxon>
        <taxon>Shewanella</taxon>
    </lineage>
</organism>
<dbReference type="RefSeq" id="WP_005498599.1">
    <property type="nucleotide sequence ID" value="NZ_ABIC01000011.1"/>
</dbReference>
<dbReference type="Pfam" id="PF03502">
    <property type="entry name" value="Channel_Tsx"/>
    <property type="match status" value="1"/>
</dbReference>
<evidence type="ECO:0000256" key="2">
    <source>
        <dbReference type="ARBA" id="ARBA00008728"/>
    </source>
</evidence>
<dbReference type="AlphaFoldDB" id="A9D638"/>
<keyword evidence="7" id="KW-1185">Reference proteome</keyword>
<dbReference type="GO" id="GO:0009279">
    <property type="term" value="C:cell outer membrane"/>
    <property type="evidence" value="ECO:0007669"/>
    <property type="project" value="UniProtKB-SubCell"/>
</dbReference>
<dbReference type="InterPro" id="IPR003055">
    <property type="entry name" value="Channel_Tsx"/>
</dbReference>
<dbReference type="InterPro" id="IPR036777">
    <property type="entry name" value="Channel_Tsx-like_sf"/>
</dbReference>
<dbReference type="SUPFAM" id="SSF111364">
    <property type="entry name" value="Tsx-like channel"/>
    <property type="match status" value="1"/>
</dbReference>
<dbReference type="InterPro" id="IPR018013">
    <property type="entry name" value="Channel_Tsx-like"/>
</dbReference>
<comment type="subcellular location">
    <subcellularLocation>
        <location evidence="1">Cell outer membrane</location>
    </subcellularLocation>
</comment>
<sequence length="241" mass="27177">WMQFNYMYAVDELPGGSNHDYMEMEFGGRAGVVDLYGYVDVFNPSERTDSDKSGSPKMFMKFAPRFSIDAITGMDLSVGPIQEVYLTTLFNWGGGDINLYAPGAGDVNNASIGIGADVMVPWFGKVSMNLYKYYEIQAKDWNGYQFSMNWFKPFINFDNGSFISYQGYLDYQFASDDDYAAEQNKTQASSGGVMFNGIYWHSDNYAVGYGIKAFSDVYLIKDTDGFQSTGFAHYFSATYKF</sequence>
<accession>A9D638</accession>
<proteinExistence type="inferred from homology"/>
<dbReference type="Gene3D" id="2.40.230.20">
    <property type="entry name" value="Nucleoside-specific channel-forming protein, Tsx-like"/>
    <property type="match status" value="1"/>
</dbReference>
<protein>
    <submittedName>
        <fullName evidence="6">Outer membrane protein OmpK</fullName>
    </submittedName>
</protein>
<name>A9D638_9GAMM</name>
<dbReference type="PRINTS" id="PR01277">
    <property type="entry name" value="CHANNELTSX"/>
</dbReference>
<dbReference type="GO" id="GO:0005337">
    <property type="term" value="F:nucleoside transmembrane transporter activity"/>
    <property type="evidence" value="ECO:0007669"/>
    <property type="project" value="InterPro"/>
</dbReference>
<comment type="similarity">
    <text evidence="2">Belongs to the nucleoside-specific channel-forming outer membrane porin (Tsx) (TC 1.B.10) family.</text>
</comment>
<evidence type="ECO:0000256" key="1">
    <source>
        <dbReference type="ARBA" id="ARBA00004442"/>
    </source>
</evidence>
<gene>
    <name evidence="6" type="ORF">KT99_17451</name>
</gene>
<evidence type="ECO:0000256" key="5">
    <source>
        <dbReference type="ARBA" id="ARBA00023237"/>
    </source>
</evidence>
<evidence type="ECO:0000256" key="3">
    <source>
        <dbReference type="ARBA" id="ARBA00022729"/>
    </source>
</evidence>
<comment type="caution">
    <text evidence="6">The sequence shown here is derived from an EMBL/GenBank/DDBJ whole genome shotgun (WGS) entry which is preliminary data.</text>
</comment>
<feature type="non-terminal residue" evidence="6">
    <location>
        <position position="1"/>
    </location>
</feature>
<keyword evidence="3" id="KW-0732">Signal</keyword>
<dbReference type="STRING" id="314608.KT99_17451"/>
<evidence type="ECO:0000313" key="7">
    <source>
        <dbReference type="Proteomes" id="UP000005839"/>
    </source>
</evidence>
<reference evidence="6 7" key="1">
    <citation type="submission" date="2007-10" db="EMBL/GenBank/DDBJ databases">
        <authorList>
            <person name="Yayanos A."/>
            <person name="Ferriera S."/>
            <person name="Johnson J."/>
            <person name="Kravitz S."/>
            <person name="Halpern A."/>
            <person name="Remington K."/>
            <person name="Beeson K."/>
            <person name="Tran B."/>
            <person name="Rogers Y.-H."/>
            <person name="Friedman R."/>
            <person name="Venter J.C."/>
        </authorList>
    </citation>
    <scope>NUCLEOTIDE SEQUENCE [LARGE SCALE GENOMIC DNA]</scope>
    <source>
        <strain evidence="6 7">KT99</strain>
    </source>
</reference>